<gene>
    <name evidence="10" type="ORF">CTI12_AA410110</name>
</gene>
<keyword evidence="2" id="KW-0645">Protease</keyword>
<sequence>MADQLDMEEVLSGNPYDTDFGKLANGLTYYVKVNDRPRMRAHLVLAVRAGCVLEEEEEEGVAHIIEHLAFSATSSFQKHEIVKFLTRIGLEFGACQNAETTVDGTFYKLIVPIDNTETLSQAISILSEFSSEIRISTEDLDNERNPILQEYRDSKEIEGRMSDALFGILFEDSKYQRSPIGLVQVIETVTPETVKQFYSKWYNFHNIAVIAVGDFPNTETVVDMIKTHFGSKVSSAVNANIPKFLVPTHQMPRFKCFVDSEASKSSVQICFKTPVNESPMTVKDYKNRVVEFMFHVAMRRRFNKVSDKIDRPYFRFRMEAGLFAKPVKVHVLTSECKEDGIILALEAMLTELARVRLHGFSEQEIYLAHKLIVSKLESAYLQRDQMESVHFQEGLIKHFIHDEPVLSIQHEAKLRREFLRDMSASEISDYAKKFHSTVNCVIMSTQPRDGVTVKDLEDAVIKINSREKDKSISSWYEEPIPEEIVTTKPEPGTLVKCSDFHNIGATELILSNGMRVCYKCTDLLNDQVVISGFAYGGLSEVKESDYLSCCLATQIAGKIGILGYKPSVLKDILTGNTAVVGPLIESYTRTFSGSCLPADLETALQLIYQLFLASVIPKDEDIKMVMDMAKHIFSSEENNQYRVFESLVKECTHGKSYFTRPKRVGDLENVDLHKACDFFKDCYTDPSNFTVVIVGNLVPDVAIPLILKYLAGIPIPSSPVMKFNRDELKQLPYAFPTETVREVVCFPMVEESSTVKLSFPLLLKNEEMTEYNRFIALWQNLLSTKLFEVLRFELGEIYDCDVIVNAAASMPSNVGNFCGDLTVEFSCEPEVTQSLVDATLEEIQRLQDEGPLTEELEAALEIDRRESETALQKNGWWHERILASYQSKIYSGDVGASFDAAENRDLTFRNNLTPEVARTALRKLIPYPCKNWYTLVTLMPEDNSVEDSE</sequence>
<dbReference type="InterPro" id="IPR011249">
    <property type="entry name" value="Metalloenz_LuxS/M16"/>
</dbReference>
<dbReference type="InterPro" id="IPR050626">
    <property type="entry name" value="Peptidase_M16"/>
</dbReference>
<dbReference type="PROSITE" id="PS00143">
    <property type="entry name" value="INSULINASE"/>
    <property type="match status" value="1"/>
</dbReference>
<dbReference type="Pfam" id="PF05193">
    <property type="entry name" value="Peptidase_M16_C"/>
    <property type="match status" value="2"/>
</dbReference>
<evidence type="ECO:0000256" key="1">
    <source>
        <dbReference type="ARBA" id="ARBA00007261"/>
    </source>
</evidence>
<comment type="caution">
    <text evidence="10">The sequence shown here is derived from an EMBL/GenBank/DDBJ whole genome shotgun (WGS) entry which is preliminary data.</text>
</comment>
<dbReference type="Pfam" id="PF00675">
    <property type="entry name" value="Peptidase_M16"/>
    <property type="match status" value="1"/>
</dbReference>
<evidence type="ECO:0000256" key="3">
    <source>
        <dbReference type="ARBA" id="ARBA00022723"/>
    </source>
</evidence>
<evidence type="ECO:0000256" key="5">
    <source>
        <dbReference type="ARBA" id="ARBA00022833"/>
    </source>
</evidence>
<dbReference type="GO" id="GO:0004222">
    <property type="term" value="F:metalloendopeptidase activity"/>
    <property type="evidence" value="ECO:0007669"/>
    <property type="project" value="InterPro"/>
</dbReference>
<evidence type="ECO:0000259" key="9">
    <source>
        <dbReference type="Pfam" id="PF05193"/>
    </source>
</evidence>
<comment type="similarity">
    <text evidence="1 7">Belongs to the peptidase M16 family.</text>
</comment>
<dbReference type="PANTHER" id="PTHR43690:SF34">
    <property type="entry name" value="ZINC PROTEASE PQQL-LIKE"/>
    <property type="match status" value="1"/>
</dbReference>
<feature type="domain" description="Peptidase M16 C-terminal" evidence="9">
    <location>
        <begin position="189"/>
        <end position="274"/>
    </location>
</feature>
<dbReference type="STRING" id="35608.A0A2U1M7Y3"/>
<dbReference type="GO" id="GO:0006508">
    <property type="term" value="P:proteolysis"/>
    <property type="evidence" value="ECO:0007669"/>
    <property type="project" value="UniProtKB-KW"/>
</dbReference>
<keyword evidence="4" id="KW-0378">Hydrolase</keyword>
<dbReference type="InterPro" id="IPR007863">
    <property type="entry name" value="Peptidase_M16_C"/>
</dbReference>
<dbReference type="InterPro" id="IPR001431">
    <property type="entry name" value="Pept_M16_Zn_BS"/>
</dbReference>
<feature type="domain" description="Peptidase M16 C-terminal" evidence="9">
    <location>
        <begin position="673"/>
        <end position="860"/>
    </location>
</feature>
<evidence type="ECO:0000256" key="6">
    <source>
        <dbReference type="ARBA" id="ARBA00023049"/>
    </source>
</evidence>
<dbReference type="SUPFAM" id="SSF63411">
    <property type="entry name" value="LuxS/MPP-like metallohydrolase"/>
    <property type="match status" value="3"/>
</dbReference>
<evidence type="ECO:0000259" key="8">
    <source>
        <dbReference type="Pfam" id="PF00675"/>
    </source>
</evidence>
<evidence type="ECO:0000256" key="2">
    <source>
        <dbReference type="ARBA" id="ARBA00022670"/>
    </source>
</evidence>
<dbReference type="AlphaFoldDB" id="A0A2U1M7Y3"/>
<keyword evidence="11" id="KW-1185">Reference proteome</keyword>
<proteinExistence type="inferred from homology"/>
<evidence type="ECO:0000256" key="4">
    <source>
        <dbReference type="ARBA" id="ARBA00022801"/>
    </source>
</evidence>
<keyword evidence="6" id="KW-0482">Metalloprotease</keyword>
<evidence type="ECO:0000256" key="7">
    <source>
        <dbReference type="RuleBase" id="RU004447"/>
    </source>
</evidence>
<feature type="domain" description="Peptidase M16 N-terminal" evidence="8">
    <location>
        <begin position="33"/>
        <end position="157"/>
    </location>
</feature>
<accession>A0A2U1M7Y3</accession>
<dbReference type="OrthoDB" id="10251424at2759"/>
<organism evidence="10 11">
    <name type="scientific">Artemisia annua</name>
    <name type="common">Sweet wormwood</name>
    <dbReference type="NCBI Taxonomy" id="35608"/>
    <lineage>
        <taxon>Eukaryota</taxon>
        <taxon>Viridiplantae</taxon>
        <taxon>Streptophyta</taxon>
        <taxon>Embryophyta</taxon>
        <taxon>Tracheophyta</taxon>
        <taxon>Spermatophyta</taxon>
        <taxon>Magnoliopsida</taxon>
        <taxon>eudicotyledons</taxon>
        <taxon>Gunneridae</taxon>
        <taxon>Pentapetalae</taxon>
        <taxon>asterids</taxon>
        <taxon>campanulids</taxon>
        <taxon>Asterales</taxon>
        <taxon>Asteraceae</taxon>
        <taxon>Asteroideae</taxon>
        <taxon>Anthemideae</taxon>
        <taxon>Artemisiinae</taxon>
        <taxon>Artemisia</taxon>
    </lineage>
</organism>
<keyword evidence="3" id="KW-0479">Metal-binding</keyword>
<dbReference type="Gene3D" id="3.30.830.10">
    <property type="entry name" value="Metalloenzyme, LuxS/M16 peptidase-like"/>
    <property type="match status" value="4"/>
</dbReference>
<keyword evidence="5" id="KW-0862">Zinc</keyword>
<dbReference type="PANTHER" id="PTHR43690">
    <property type="entry name" value="NARDILYSIN"/>
    <property type="match status" value="1"/>
</dbReference>
<protein>
    <submittedName>
        <fullName evidence="10">Insulinase (Peptidase family M16) protein</fullName>
    </submittedName>
</protein>
<dbReference type="EMBL" id="PKPP01006189">
    <property type="protein sequence ID" value="PWA57354.1"/>
    <property type="molecule type" value="Genomic_DNA"/>
</dbReference>
<evidence type="ECO:0000313" key="11">
    <source>
        <dbReference type="Proteomes" id="UP000245207"/>
    </source>
</evidence>
<dbReference type="InterPro" id="IPR011765">
    <property type="entry name" value="Pept_M16_N"/>
</dbReference>
<evidence type="ECO:0000313" key="10">
    <source>
        <dbReference type="EMBL" id="PWA57354.1"/>
    </source>
</evidence>
<dbReference type="Proteomes" id="UP000245207">
    <property type="component" value="Unassembled WGS sequence"/>
</dbReference>
<name>A0A2U1M7Y3_ARTAN</name>
<dbReference type="GO" id="GO:0046872">
    <property type="term" value="F:metal ion binding"/>
    <property type="evidence" value="ECO:0007669"/>
    <property type="project" value="UniProtKB-KW"/>
</dbReference>
<reference evidence="10 11" key="1">
    <citation type="journal article" date="2018" name="Mol. Plant">
        <title>The genome of Artemisia annua provides insight into the evolution of Asteraceae family and artemisinin biosynthesis.</title>
        <authorList>
            <person name="Shen Q."/>
            <person name="Zhang L."/>
            <person name="Liao Z."/>
            <person name="Wang S."/>
            <person name="Yan T."/>
            <person name="Shi P."/>
            <person name="Liu M."/>
            <person name="Fu X."/>
            <person name="Pan Q."/>
            <person name="Wang Y."/>
            <person name="Lv Z."/>
            <person name="Lu X."/>
            <person name="Zhang F."/>
            <person name="Jiang W."/>
            <person name="Ma Y."/>
            <person name="Chen M."/>
            <person name="Hao X."/>
            <person name="Li L."/>
            <person name="Tang Y."/>
            <person name="Lv G."/>
            <person name="Zhou Y."/>
            <person name="Sun X."/>
            <person name="Brodelius P.E."/>
            <person name="Rose J.K.C."/>
            <person name="Tang K."/>
        </authorList>
    </citation>
    <scope>NUCLEOTIDE SEQUENCE [LARGE SCALE GENOMIC DNA]</scope>
    <source>
        <strain evidence="11">cv. Huhao1</strain>
        <tissue evidence="10">Leaf</tissue>
    </source>
</reference>